<keyword evidence="2 5" id="KW-0436">Ligase</keyword>
<dbReference type="GO" id="GO:0005524">
    <property type="term" value="F:ATP binding"/>
    <property type="evidence" value="ECO:0007669"/>
    <property type="project" value="UniProtKB-KW"/>
</dbReference>
<dbReference type="Pfam" id="PF13193">
    <property type="entry name" value="AMP-binding_C"/>
    <property type="match status" value="1"/>
</dbReference>
<dbReference type="GO" id="GO:0006631">
    <property type="term" value="P:fatty acid metabolic process"/>
    <property type="evidence" value="ECO:0007669"/>
    <property type="project" value="TreeGrafter"/>
</dbReference>
<dbReference type="Gene3D" id="3.40.50.12780">
    <property type="entry name" value="N-terminal domain of ligase-like"/>
    <property type="match status" value="1"/>
</dbReference>
<dbReference type="UniPathway" id="UPA01057">
    <property type="reaction ID" value="UER00166"/>
</dbReference>
<keyword evidence="9" id="KW-1185">Reference proteome</keyword>
<evidence type="ECO:0000256" key="3">
    <source>
        <dbReference type="ARBA" id="ARBA00022741"/>
    </source>
</evidence>
<keyword evidence="3 5" id="KW-0547">Nucleotide-binding</keyword>
<dbReference type="GO" id="GO:0031956">
    <property type="term" value="F:medium-chain fatty acid-CoA ligase activity"/>
    <property type="evidence" value="ECO:0007669"/>
    <property type="project" value="TreeGrafter"/>
</dbReference>
<comment type="pathway">
    <text evidence="5">Quinol/quinone metabolism; menaquinone biosynthesis.</text>
</comment>
<comment type="caution">
    <text evidence="8">The sequence shown here is derived from an EMBL/GenBank/DDBJ whole genome shotgun (WGS) entry which is preliminary data.</text>
</comment>
<evidence type="ECO:0000256" key="2">
    <source>
        <dbReference type="ARBA" id="ARBA00022598"/>
    </source>
</evidence>
<dbReference type="InterPro" id="IPR025110">
    <property type="entry name" value="AMP-bd_C"/>
</dbReference>
<evidence type="ECO:0000256" key="5">
    <source>
        <dbReference type="HAMAP-Rule" id="MF_00731"/>
    </source>
</evidence>
<sequence>MENWLHKRVMLTPHRVAVEYQQQTLTFSEVEQKAIALAHKIASIAENELRIGLITTNNINGYLMIMALQQLGKQIVFINRRLSVREVNDQITDADLHVILVDDGYSQQLDIDDQISFQQLQQCEATAKSVIATEFPDDFVTSIMYTSGTTGKAKGVMQTYGNHFYSAVGSALNLGLTAEDEWLTVTPIFHISGFSILMRALLYGMRVVLVEKFNAHDINQQLKCQSISAISVVPTMLKALLADLSTAERYNAHFRTMLLGGGPIDRATLDKAREHGIPVIQSYGMTETASQVVALNMQDATRKIGSAGKPLFPVSLKIANQMGQPVEKGLVWLKTPTLTVGYLNRPYQLEQNVRDGWFNTEDFGYLDSDGFLYIEGREGDMISSGGENIFPDEVEKTYLALPDLEDIVVLGIPDNKWGQVPVAFVKGEVTGQQLYTFGQAQLAHYKVPTKFYQLSHWPRTASGKIQRKQMQTMINQATELEI</sequence>
<accession>A0A4R5NA20</accession>
<gene>
    <name evidence="5" type="primary">menE</name>
    <name evidence="8" type="ORF">C5L23_000045</name>
</gene>
<feature type="domain" description="AMP-dependent synthetase/ligase" evidence="6">
    <location>
        <begin position="7"/>
        <end position="343"/>
    </location>
</feature>
<reference evidence="8 9" key="1">
    <citation type="journal article" date="2019" name="Appl. Microbiol. Biotechnol.">
        <title>Uncovering carbohydrate metabolism through a genotype-phenotype association study of 56 lactic acid bacteria genomes.</title>
        <authorList>
            <person name="Buron-Moles G."/>
            <person name="Chailyan A."/>
            <person name="Dolejs I."/>
            <person name="Forster J."/>
            <person name="Miks M.H."/>
        </authorList>
    </citation>
    <scope>NUCLEOTIDE SEQUENCE [LARGE SCALE GENOMIC DNA]</scope>
    <source>
        <strain evidence="8 9">ATCC 700006</strain>
    </source>
</reference>
<feature type="domain" description="AMP-binding enzyme C-terminal" evidence="7">
    <location>
        <begin position="393"/>
        <end position="464"/>
    </location>
</feature>
<dbReference type="EC" id="6.2.1.26" evidence="5"/>
<dbReference type="Proteomes" id="UP000295681">
    <property type="component" value="Unassembled WGS sequence"/>
</dbReference>
<dbReference type="UniPathway" id="UPA00079"/>
<dbReference type="RefSeq" id="WP_010006764.1">
    <property type="nucleotide sequence ID" value="NZ_JAGYGP010000003.1"/>
</dbReference>
<evidence type="ECO:0000256" key="1">
    <source>
        <dbReference type="ARBA" id="ARBA00022428"/>
    </source>
</evidence>
<comment type="function">
    <text evidence="5">Converts 2-succinylbenzoate (OSB) to 2-succinylbenzoyl-CoA (OSB-CoA).</text>
</comment>
<dbReference type="STRING" id="907931.GCA_000165675_01806"/>
<dbReference type="GO" id="GO:0008756">
    <property type="term" value="F:o-succinylbenzoate-CoA ligase activity"/>
    <property type="evidence" value="ECO:0007669"/>
    <property type="project" value="UniProtKB-UniRule"/>
</dbReference>
<organism evidence="8 9">
    <name type="scientific">Leuconostoc fallax</name>
    <dbReference type="NCBI Taxonomy" id="1251"/>
    <lineage>
        <taxon>Bacteria</taxon>
        <taxon>Bacillati</taxon>
        <taxon>Bacillota</taxon>
        <taxon>Bacilli</taxon>
        <taxon>Lactobacillales</taxon>
        <taxon>Lactobacillaceae</taxon>
        <taxon>Leuconostoc</taxon>
    </lineage>
</organism>
<evidence type="ECO:0000259" key="6">
    <source>
        <dbReference type="Pfam" id="PF00501"/>
    </source>
</evidence>
<dbReference type="InterPro" id="IPR020845">
    <property type="entry name" value="AMP-binding_CS"/>
</dbReference>
<dbReference type="HAMAP" id="MF_00731">
    <property type="entry name" value="MenE"/>
    <property type="match status" value="1"/>
</dbReference>
<dbReference type="PANTHER" id="PTHR43201">
    <property type="entry name" value="ACYL-COA SYNTHETASE"/>
    <property type="match status" value="1"/>
</dbReference>
<dbReference type="PANTHER" id="PTHR43201:SF5">
    <property type="entry name" value="MEDIUM-CHAIN ACYL-COA LIGASE ACSF2, MITOCHONDRIAL"/>
    <property type="match status" value="1"/>
</dbReference>
<proteinExistence type="inferred from homology"/>
<dbReference type="SUPFAM" id="SSF56801">
    <property type="entry name" value="Acetyl-CoA synthetase-like"/>
    <property type="match status" value="1"/>
</dbReference>
<dbReference type="Pfam" id="PF00501">
    <property type="entry name" value="AMP-binding"/>
    <property type="match status" value="1"/>
</dbReference>
<dbReference type="Gene3D" id="3.30.300.30">
    <property type="match status" value="1"/>
</dbReference>
<evidence type="ECO:0000313" key="9">
    <source>
        <dbReference type="Proteomes" id="UP000295681"/>
    </source>
</evidence>
<name>A0A4R5NA20_9LACO</name>
<keyword evidence="4 5" id="KW-0067">ATP-binding</keyword>
<dbReference type="InterPro" id="IPR000873">
    <property type="entry name" value="AMP-dep_synth/lig_dom"/>
</dbReference>
<keyword evidence="1 5" id="KW-0474">Menaquinone biosynthesis</keyword>
<comment type="pathway">
    <text evidence="5">Quinol/quinone metabolism; 1,4-dihydroxy-2-naphthoate biosynthesis; 1,4-dihydroxy-2-naphthoate from chorismate: step 5/7.</text>
</comment>
<evidence type="ECO:0000313" key="8">
    <source>
        <dbReference type="EMBL" id="TDG68443.1"/>
    </source>
</evidence>
<dbReference type="InterPro" id="IPR010192">
    <property type="entry name" value="MenE"/>
</dbReference>
<dbReference type="AlphaFoldDB" id="A0A4R5NA20"/>
<dbReference type="PROSITE" id="PS00455">
    <property type="entry name" value="AMP_BINDING"/>
    <property type="match status" value="1"/>
</dbReference>
<evidence type="ECO:0000256" key="4">
    <source>
        <dbReference type="ARBA" id="ARBA00022840"/>
    </source>
</evidence>
<dbReference type="InterPro" id="IPR045851">
    <property type="entry name" value="AMP-bd_C_sf"/>
</dbReference>
<evidence type="ECO:0000259" key="7">
    <source>
        <dbReference type="Pfam" id="PF13193"/>
    </source>
</evidence>
<dbReference type="NCBIfam" id="NF002966">
    <property type="entry name" value="PRK03640.1"/>
    <property type="match status" value="1"/>
</dbReference>
<dbReference type="GO" id="GO:0009234">
    <property type="term" value="P:menaquinone biosynthetic process"/>
    <property type="evidence" value="ECO:0007669"/>
    <property type="project" value="UniProtKB-UniRule"/>
</dbReference>
<comment type="similarity">
    <text evidence="5">Belongs to the ATP-dependent AMP-binding enzyme family. MenE subfamily.</text>
</comment>
<dbReference type="InterPro" id="IPR042099">
    <property type="entry name" value="ANL_N_sf"/>
</dbReference>
<dbReference type="NCBIfam" id="TIGR01923">
    <property type="entry name" value="menE"/>
    <property type="match status" value="1"/>
</dbReference>
<comment type="catalytic activity">
    <reaction evidence="5">
        <text>2-succinylbenzoate + ATP + CoA = 2-succinylbenzoyl-CoA + AMP + diphosphate</text>
        <dbReference type="Rhea" id="RHEA:17009"/>
        <dbReference type="ChEBI" id="CHEBI:18325"/>
        <dbReference type="ChEBI" id="CHEBI:30616"/>
        <dbReference type="ChEBI" id="CHEBI:33019"/>
        <dbReference type="ChEBI" id="CHEBI:57287"/>
        <dbReference type="ChEBI" id="CHEBI:57364"/>
        <dbReference type="ChEBI" id="CHEBI:456215"/>
        <dbReference type="EC" id="6.2.1.26"/>
    </reaction>
</comment>
<protein>
    <recommendedName>
        <fullName evidence="5">2-succinylbenzoate--CoA ligase</fullName>
        <ecNumber evidence="5">6.2.1.26</ecNumber>
    </recommendedName>
    <alternativeName>
        <fullName evidence="5">o-succinylbenzoyl-CoA synthetase</fullName>
        <shortName evidence="5">OSB-CoA synthetase</shortName>
    </alternativeName>
</protein>
<dbReference type="EMBL" id="PUFI01000013">
    <property type="protein sequence ID" value="TDG68443.1"/>
    <property type="molecule type" value="Genomic_DNA"/>
</dbReference>